<evidence type="ECO:0000256" key="1">
    <source>
        <dbReference type="SAM" id="Phobius"/>
    </source>
</evidence>
<sequence length="234" mass="26936">MKKKYIMSNGLAFSEQKDMTRLHELSKQGWHVKKFSFLGYTLEKGTEKDWIYEIDYRILEDGDDEYLELFNQAGWSHVDSQANIHLFKAAPETKSLYTDDTTHVEKYKSSLKPLQITTISFIPITLLSWYLYDQTTQILQTFLLILSILLTVLTIPLAWTTLAATSNKWKVEQKNSLVTFSKWIPYLIVLLAVITLFLFESQPLRILSAACIGGIGCVLLIYATMSLLHKIRKA</sequence>
<keyword evidence="1" id="KW-1133">Transmembrane helix</keyword>
<feature type="transmembrane region" description="Helical" evidence="1">
    <location>
        <begin position="138"/>
        <end position="162"/>
    </location>
</feature>
<keyword evidence="3" id="KW-1185">Reference proteome</keyword>
<keyword evidence="1" id="KW-0472">Membrane</keyword>
<gene>
    <name evidence="2" type="ORF">AAF454_06290</name>
</gene>
<dbReference type="InterPro" id="IPR021359">
    <property type="entry name" value="DUF2812"/>
</dbReference>
<proteinExistence type="predicted"/>
<evidence type="ECO:0000313" key="2">
    <source>
        <dbReference type="EMBL" id="MEL5988022.1"/>
    </source>
</evidence>
<reference evidence="2 3" key="1">
    <citation type="submission" date="2024-04" db="EMBL/GenBank/DDBJ databases">
        <authorList>
            <person name="Wu Y.S."/>
            <person name="Zhang L."/>
        </authorList>
    </citation>
    <scope>NUCLEOTIDE SEQUENCE [LARGE SCALE GENOMIC DNA]</scope>
    <source>
        <strain evidence="2 3">KG-01</strain>
    </source>
</reference>
<name>A0ABU9LJW6_9BACL</name>
<dbReference type="EMBL" id="JBCEWA010000004">
    <property type="protein sequence ID" value="MEL5988022.1"/>
    <property type="molecule type" value="Genomic_DNA"/>
</dbReference>
<dbReference type="Proteomes" id="UP001398420">
    <property type="component" value="Unassembled WGS sequence"/>
</dbReference>
<dbReference type="Pfam" id="PF11193">
    <property type="entry name" value="DUF2812"/>
    <property type="match status" value="1"/>
</dbReference>
<evidence type="ECO:0000313" key="3">
    <source>
        <dbReference type="Proteomes" id="UP001398420"/>
    </source>
</evidence>
<feature type="transmembrane region" description="Helical" evidence="1">
    <location>
        <begin position="183"/>
        <end position="200"/>
    </location>
</feature>
<protein>
    <submittedName>
        <fullName evidence="2">DUF2812 domain-containing protein</fullName>
    </submittedName>
</protein>
<keyword evidence="1" id="KW-0812">Transmembrane</keyword>
<feature type="transmembrane region" description="Helical" evidence="1">
    <location>
        <begin position="206"/>
        <end position="228"/>
    </location>
</feature>
<accession>A0ABU9LJW6</accession>
<comment type="caution">
    <text evidence="2">The sequence shown here is derived from an EMBL/GenBank/DDBJ whole genome shotgun (WGS) entry which is preliminary data.</text>
</comment>
<organism evidence="2 3">
    <name type="scientific">Kurthia gibsonii</name>
    <dbReference type="NCBI Taxonomy" id="33946"/>
    <lineage>
        <taxon>Bacteria</taxon>
        <taxon>Bacillati</taxon>
        <taxon>Bacillota</taxon>
        <taxon>Bacilli</taxon>
        <taxon>Bacillales</taxon>
        <taxon>Caryophanaceae</taxon>
        <taxon>Kurthia</taxon>
    </lineage>
</organism>
<feature type="transmembrane region" description="Helical" evidence="1">
    <location>
        <begin position="114"/>
        <end position="132"/>
    </location>
</feature>